<dbReference type="Gene3D" id="3.40.640.10">
    <property type="entry name" value="Type I PLP-dependent aspartate aminotransferase-like (Major domain)"/>
    <property type="match status" value="1"/>
</dbReference>
<organism evidence="2 3">
    <name type="scientific">Rhizomicrobium electricum</name>
    <dbReference type="NCBI Taxonomy" id="480070"/>
    <lineage>
        <taxon>Bacteria</taxon>
        <taxon>Pseudomonadati</taxon>
        <taxon>Pseudomonadota</taxon>
        <taxon>Alphaproteobacteria</taxon>
        <taxon>Micropepsales</taxon>
        <taxon>Micropepsaceae</taxon>
        <taxon>Rhizomicrobium</taxon>
    </lineage>
</organism>
<comment type="caution">
    <text evidence="2">The sequence shown here is derived from an EMBL/GenBank/DDBJ whole genome shotgun (WGS) entry which is preliminary data.</text>
</comment>
<dbReference type="CDD" id="cd00616">
    <property type="entry name" value="AHBA_syn"/>
    <property type="match status" value="1"/>
</dbReference>
<dbReference type="InterPro" id="IPR015424">
    <property type="entry name" value="PyrdxlP-dep_Trfase"/>
</dbReference>
<dbReference type="Pfam" id="PF01041">
    <property type="entry name" value="DegT_DnrJ_EryC1"/>
    <property type="match status" value="1"/>
</dbReference>
<comment type="similarity">
    <text evidence="1">Belongs to the DegT/DnrJ/EryC1 family.</text>
</comment>
<dbReference type="NCBIfam" id="TIGR04181">
    <property type="entry name" value="NHT_00031"/>
    <property type="match status" value="1"/>
</dbReference>
<reference evidence="2 3" key="1">
    <citation type="journal article" date="2019" name="Int. J. Syst. Evol. Microbiol.">
        <title>The Global Catalogue of Microorganisms (GCM) 10K type strain sequencing project: providing services to taxonomists for standard genome sequencing and annotation.</title>
        <authorList>
            <consortium name="The Broad Institute Genomics Platform"/>
            <consortium name="The Broad Institute Genome Sequencing Center for Infectious Disease"/>
            <person name="Wu L."/>
            <person name="Ma J."/>
        </authorList>
    </citation>
    <scope>NUCLEOTIDE SEQUENCE [LARGE SCALE GENOMIC DNA]</scope>
    <source>
        <strain evidence="2 3">JCM 15089</strain>
    </source>
</reference>
<dbReference type="GO" id="GO:0008483">
    <property type="term" value="F:transaminase activity"/>
    <property type="evidence" value="ECO:0007669"/>
    <property type="project" value="UniProtKB-KW"/>
</dbReference>
<dbReference type="Proteomes" id="UP001499951">
    <property type="component" value="Unassembled WGS sequence"/>
</dbReference>
<dbReference type="PANTHER" id="PTHR30244">
    <property type="entry name" value="TRANSAMINASE"/>
    <property type="match status" value="1"/>
</dbReference>
<keyword evidence="3" id="KW-1185">Reference proteome</keyword>
<dbReference type="EMBL" id="BAAADD010000004">
    <property type="protein sequence ID" value="GAA0569542.1"/>
    <property type="molecule type" value="Genomic_DNA"/>
</dbReference>
<evidence type="ECO:0000256" key="1">
    <source>
        <dbReference type="RuleBase" id="RU004508"/>
    </source>
</evidence>
<evidence type="ECO:0000313" key="2">
    <source>
        <dbReference type="EMBL" id="GAA0569542.1"/>
    </source>
</evidence>
<dbReference type="PANTHER" id="PTHR30244:SF30">
    <property type="entry name" value="BLR5990 PROTEIN"/>
    <property type="match status" value="1"/>
</dbReference>
<dbReference type="InterPro" id="IPR015422">
    <property type="entry name" value="PyrdxlP-dep_Trfase_small"/>
</dbReference>
<dbReference type="Gene3D" id="3.90.1150.10">
    <property type="entry name" value="Aspartate Aminotransferase, domain 1"/>
    <property type="match status" value="1"/>
</dbReference>
<dbReference type="RefSeq" id="WP_166929618.1">
    <property type="nucleotide sequence ID" value="NZ_BAAADD010000004.1"/>
</dbReference>
<accession>A0ABN1EM42</accession>
<dbReference type="InterPro" id="IPR015421">
    <property type="entry name" value="PyrdxlP-dep_Trfase_major"/>
</dbReference>
<proteinExistence type="inferred from homology"/>
<sequence>MSDLPENYRALLTFIRELYGQSGFIPLHEPRFRGNEKRYLVDAIDSTYVSSVGEYVNRFEADMRELTGARYAIATANGTLALHMSLILAGVRDGDEVITQPLSFVATCNAIAYQRAHPVFVDVDRDTMSLSPEALRAFLEANGERRDGGCYNRSTGRRIAAVVVMHSFGLPGRIEALVEICREWNTVLVEDAAESIGSLVGNRHTGTFGLLGAFSFNGNKTVTCGGGGCIVTDDEELGRLGKHLTTTAKVPHAWEFFHDQIGFNYRLPNLNAALACAQLEQLSEMLADKRDTAGRYRRFCREHGISFVDERPGTTSNFWLNAILTGGREERDAFLEESNGTGVMTRPVWTLMHRLPAFVEAQRGPLENAEWLESRVVNIPSSVRPA</sequence>
<gene>
    <name evidence="2" type="ORF">GCM10008942_17810</name>
</gene>
<keyword evidence="1" id="KW-0663">Pyridoxal phosphate</keyword>
<evidence type="ECO:0000313" key="3">
    <source>
        <dbReference type="Proteomes" id="UP001499951"/>
    </source>
</evidence>
<keyword evidence="2" id="KW-0032">Aminotransferase</keyword>
<dbReference type="InterPro" id="IPR026385">
    <property type="entry name" value="LegC-like"/>
</dbReference>
<dbReference type="InterPro" id="IPR000653">
    <property type="entry name" value="DegT/StrS_aminotransferase"/>
</dbReference>
<name>A0ABN1EM42_9PROT</name>
<dbReference type="PIRSF" id="PIRSF000390">
    <property type="entry name" value="PLP_StrS"/>
    <property type="match status" value="1"/>
</dbReference>
<dbReference type="SUPFAM" id="SSF53383">
    <property type="entry name" value="PLP-dependent transferases"/>
    <property type="match status" value="1"/>
</dbReference>
<protein>
    <submittedName>
        <fullName evidence="2">LegC family aminotransferase</fullName>
    </submittedName>
</protein>
<keyword evidence="2" id="KW-0808">Transferase</keyword>